<dbReference type="CDD" id="cd00088">
    <property type="entry name" value="HPT"/>
    <property type="match status" value="1"/>
</dbReference>
<comment type="catalytic activity">
    <reaction evidence="1">
        <text>ATP + protein L-histidine = ADP + protein N-phospho-L-histidine.</text>
        <dbReference type="EC" id="2.7.13.3"/>
    </reaction>
</comment>
<dbReference type="InterPro" id="IPR003594">
    <property type="entry name" value="HATPase_dom"/>
</dbReference>
<dbReference type="InterPro" id="IPR004358">
    <property type="entry name" value="Sig_transdc_His_kin-like_C"/>
</dbReference>
<dbReference type="InterPro" id="IPR036061">
    <property type="entry name" value="CheW-like_dom_sf"/>
</dbReference>
<dbReference type="InterPro" id="IPR051315">
    <property type="entry name" value="Bact_Chemotaxis_CheA"/>
</dbReference>
<keyword evidence="10" id="KW-0902">Two-component regulatory system</keyword>
<dbReference type="InterPro" id="IPR008207">
    <property type="entry name" value="Sig_transdc_His_kin_Hpt_dom"/>
</dbReference>
<keyword evidence="7" id="KW-0547">Nucleotide-binding</keyword>
<dbReference type="InterPro" id="IPR037006">
    <property type="entry name" value="CheA-like_homodim_sf"/>
</dbReference>
<dbReference type="GO" id="GO:0000155">
    <property type="term" value="F:phosphorelay sensor kinase activity"/>
    <property type="evidence" value="ECO:0007669"/>
    <property type="project" value="InterPro"/>
</dbReference>
<evidence type="ECO:0000256" key="2">
    <source>
        <dbReference type="ARBA" id="ARBA00012438"/>
    </source>
</evidence>
<keyword evidence="8 17" id="KW-0418">Kinase</keyword>
<gene>
    <name evidence="17" type="ORF">SAMN04488040_1082</name>
</gene>
<dbReference type="SMART" id="SM00260">
    <property type="entry name" value="CheW"/>
    <property type="match status" value="1"/>
</dbReference>
<name>A0A1I6QYL9_9RHOB</name>
<dbReference type="CDD" id="cd16916">
    <property type="entry name" value="HATPase_CheA-like"/>
    <property type="match status" value="1"/>
</dbReference>
<keyword evidence="18" id="KW-1185">Reference proteome</keyword>
<evidence type="ECO:0000256" key="8">
    <source>
        <dbReference type="ARBA" id="ARBA00022777"/>
    </source>
</evidence>
<dbReference type="SUPFAM" id="SSF47384">
    <property type="entry name" value="Homodimeric domain of signal transducing histidine kinase"/>
    <property type="match status" value="1"/>
</dbReference>
<accession>A0A1I6QYL9</accession>
<evidence type="ECO:0000256" key="13">
    <source>
        <dbReference type="SAM" id="MobiDB-lite"/>
    </source>
</evidence>
<dbReference type="AlphaFoldDB" id="A0A1I6QYL9"/>
<dbReference type="InterPro" id="IPR036641">
    <property type="entry name" value="HPT_dom_sf"/>
</dbReference>
<dbReference type="GO" id="GO:0005737">
    <property type="term" value="C:cytoplasm"/>
    <property type="evidence" value="ECO:0007669"/>
    <property type="project" value="InterPro"/>
</dbReference>
<dbReference type="PROSITE" id="PS50894">
    <property type="entry name" value="HPT"/>
    <property type="match status" value="1"/>
</dbReference>
<reference evidence="18" key="1">
    <citation type="submission" date="2016-10" db="EMBL/GenBank/DDBJ databases">
        <authorList>
            <person name="Varghese N."/>
            <person name="Submissions S."/>
        </authorList>
    </citation>
    <scope>NUCLEOTIDE SEQUENCE [LARGE SCALE GENOMIC DNA]</scope>
    <source>
        <strain evidence="18">DSM 23422</strain>
    </source>
</reference>
<dbReference type="InterPro" id="IPR036097">
    <property type="entry name" value="HisK_dim/P_sf"/>
</dbReference>
<dbReference type="Gene3D" id="1.10.287.560">
    <property type="entry name" value="Histidine kinase CheA-like, homodimeric domain"/>
    <property type="match status" value="1"/>
</dbReference>
<evidence type="ECO:0000259" key="15">
    <source>
        <dbReference type="PROSITE" id="PS50851"/>
    </source>
</evidence>
<dbReference type="SUPFAM" id="SSF47226">
    <property type="entry name" value="Histidine-containing phosphotransfer domain, HPT domain"/>
    <property type="match status" value="1"/>
</dbReference>
<feature type="modified residue" description="Phosphohistidine" evidence="12">
    <location>
        <position position="51"/>
    </location>
</feature>
<dbReference type="RefSeq" id="WP_093915243.1">
    <property type="nucleotide sequence ID" value="NZ_FPAJ01000001.1"/>
</dbReference>
<dbReference type="PROSITE" id="PS50109">
    <property type="entry name" value="HIS_KIN"/>
    <property type="match status" value="1"/>
</dbReference>
<evidence type="ECO:0000256" key="10">
    <source>
        <dbReference type="ARBA" id="ARBA00023012"/>
    </source>
</evidence>
<dbReference type="Pfam" id="PF01627">
    <property type="entry name" value="Hpt"/>
    <property type="match status" value="1"/>
</dbReference>
<evidence type="ECO:0000256" key="1">
    <source>
        <dbReference type="ARBA" id="ARBA00000085"/>
    </source>
</evidence>
<dbReference type="FunFam" id="3.30.565.10:FF:000016">
    <property type="entry name" value="Chemotaxis protein CheA, putative"/>
    <property type="match status" value="1"/>
</dbReference>
<dbReference type="SMART" id="SM00073">
    <property type="entry name" value="HPT"/>
    <property type="match status" value="1"/>
</dbReference>
<dbReference type="PANTHER" id="PTHR43395">
    <property type="entry name" value="SENSOR HISTIDINE KINASE CHEA"/>
    <property type="match status" value="1"/>
</dbReference>
<dbReference type="Pfam" id="PF01584">
    <property type="entry name" value="CheW"/>
    <property type="match status" value="1"/>
</dbReference>
<evidence type="ECO:0000313" key="18">
    <source>
        <dbReference type="Proteomes" id="UP000199239"/>
    </source>
</evidence>
<sequence length="703" mass="76242">MSSLTELRAIFFQECEEQLEDLTDGLNAIEAEVEETSPDPDQVNSMFRAVHSIKGGAASFSLDAIAQFAHAYETILDELRGGQLLTTSDSIPVLYRAADYLADLISLAAAGFEPDPDRLALQTSEIMSLSQAEPVAEPEGDFLADFVPLALDDDGALPVDNGPELPVFNISFTPTAALYANGHEPVQLFRELETLGRLKVDVELDEQAPWDDPHPAATWRLSLASDRSESDIREIFEFAEPHAQLQVSLSDGTVDVPQHPMAQTDNAANVQEVEVDDPAGITEPDTPDSVLPEPTIKPPAPHKSTVRVDLGQVDELINLVGELVITQSVMTQSLLEHSGPVSRNVMATLDDFKSLTRIIQEGIMAIRAQSVKPLFQRMARIVRETAQMAGKEVRFTSEGEDTEVDRIMIERLVDPLTHILRNAVDHGVEMGPDRLQAGKEEAGCIRLSAAHRSGRVVIEVSDDGAGVKRDKVLASAIAKGLIQATAQLSEGEIDRLLFMPGFSTADVVTNLSGRGVGMDVVNSEIRRLGGRVSIISSPGEGTTISISLPLTLAVLDGMIVDVGGETLVVPISAILETIRPDPSQIHQIGPSSRMVAVRDMMVPIIELGQVFGYENSSCRRDEHILFIVEDENGTMFALAVDQIRDQRQVVIKSLESNYGHVPFVAAATILGDGQIALIVDLDEVTHRISNPPPTSVKHKRAYA</sequence>
<dbReference type="GO" id="GO:0006935">
    <property type="term" value="P:chemotaxis"/>
    <property type="evidence" value="ECO:0007669"/>
    <property type="project" value="UniProtKB-KW"/>
</dbReference>
<organism evidence="17 18">
    <name type="scientific">Sulfitobacter marinus</name>
    <dbReference type="NCBI Taxonomy" id="394264"/>
    <lineage>
        <taxon>Bacteria</taxon>
        <taxon>Pseudomonadati</taxon>
        <taxon>Pseudomonadota</taxon>
        <taxon>Alphaproteobacteria</taxon>
        <taxon>Rhodobacterales</taxon>
        <taxon>Roseobacteraceae</taxon>
        <taxon>Sulfitobacter</taxon>
    </lineage>
</organism>
<dbReference type="InterPro" id="IPR036890">
    <property type="entry name" value="HATPase_C_sf"/>
</dbReference>
<evidence type="ECO:0000256" key="4">
    <source>
        <dbReference type="ARBA" id="ARBA00022500"/>
    </source>
</evidence>
<feature type="domain" description="HPt" evidence="16">
    <location>
        <begin position="1"/>
        <end position="108"/>
    </location>
</feature>
<dbReference type="InterPro" id="IPR004105">
    <property type="entry name" value="CheA-like_dim"/>
</dbReference>
<feature type="domain" description="Histidine kinase" evidence="14">
    <location>
        <begin position="342"/>
        <end position="552"/>
    </location>
</feature>
<comment type="function">
    <text evidence="11">Involved in the transmission of sensory signals from the chemoreceptors to the flagellar motors. CheA is autophosphorylated; it can transfer its phosphate group to either CheB or CheY.</text>
</comment>
<feature type="region of interest" description="Disordered" evidence="13">
    <location>
        <begin position="278"/>
        <end position="304"/>
    </location>
</feature>
<dbReference type="OrthoDB" id="9803176at2"/>
<dbReference type="Gene3D" id="3.30.565.10">
    <property type="entry name" value="Histidine kinase-like ATPase, C-terminal domain"/>
    <property type="match status" value="1"/>
</dbReference>
<dbReference type="SMART" id="SM01231">
    <property type="entry name" value="H-kinase_dim"/>
    <property type="match status" value="1"/>
</dbReference>
<dbReference type="Pfam" id="PF02518">
    <property type="entry name" value="HATPase_c"/>
    <property type="match status" value="1"/>
</dbReference>
<evidence type="ECO:0000256" key="9">
    <source>
        <dbReference type="ARBA" id="ARBA00022840"/>
    </source>
</evidence>
<proteinExistence type="predicted"/>
<keyword evidence="9" id="KW-0067">ATP-binding</keyword>
<evidence type="ECO:0000256" key="12">
    <source>
        <dbReference type="PROSITE-ProRule" id="PRU00110"/>
    </source>
</evidence>
<dbReference type="InterPro" id="IPR002545">
    <property type="entry name" value="CheW-lke_dom"/>
</dbReference>
<dbReference type="CDD" id="cd00731">
    <property type="entry name" value="CheA_reg"/>
    <property type="match status" value="1"/>
</dbReference>
<dbReference type="STRING" id="394264.SAMN04488040_1082"/>
<evidence type="ECO:0000256" key="3">
    <source>
        <dbReference type="ARBA" id="ARBA00021495"/>
    </source>
</evidence>
<dbReference type="InterPro" id="IPR005467">
    <property type="entry name" value="His_kinase_dom"/>
</dbReference>
<dbReference type="SMART" id="SM00387">
    <property type="entry name" value="HATPase_c"/>
    <property type="match status" value="1"/>
</dbReference>
<keyword evidence="6" id="KW-0808">Transferase</keyword>
<dbReference type="PROSITE" id="PS50851">
    <property type="entry name" value="CHEW"/>
    <property type="match status" value="1"/>
</dbReference>
<protein>
    <recommendedName>
        <fullName evidence="3">Chemotaxis protein CheA</fullName>
        <ecNumber evidence="2">2.7.13.3</ecNumber>
    </recommendedName>
</protein>
<dbReference type="PANTHER" id="PTHR43395:SF10">
    <property type="entry name" value="CHEMOTAXIS PROTEIN CHEA"/>
    <property type="match status" value="1"/>
</dbReference>
<dbReference type="EMBL" id="FPAJ01000001">
    <property type="protein sequence ID" value="SFS57569.1"/>
    <property type="molecule type" value="Genomic_DNA"/>
</dbReference>
<dbReference type="Gene3D" id="2.30.30.40">
    <property type="entry name" value="SH3 Domains"/>
    <property type="match status" value="1"/>
</dbReference>
<evidence type="ECO:0000256" key="11">
    <source>
        <dbReference type="ARBA" id="ARBA00035100"/>
    </source>
</evidence>
<evidence type="ECO:0000256" key="5">
    <source>
        <dbReference type="ARBA" id="ARBA00022553"/>
    </source>
</evidence>
<evidence type="ECO:0000313" key="17">
    <source>
        <dbReference type="EMBL" id="SFS57569.1"/>
    </source>
</evidence>
<keyword evidence="4" id="KW-0145">Chemotaxis</keyword>
<dbReference type="GO" id="GO:0005524">
    <property type="term" value="F:ATP binding"/>
    <property type="evidence" value="ECO:0007669"/>
    <property type="project" value="UniProtKB-KW"/>
</dbReference>
<evidence type="ECO:0000259" key="14">
    <source>
        <dbReference type="PROSITE" id="PS50109"/>
    </source>
</evidence>
<feature type="domain" description="CheW-like" evidence="15">
    <location>
        <begin position="554"/>
        <end position="690"/>
    </location>
</feature>
<dbReference type="SUPFAM" id="SSF50341">
    <property type="entry name" value="CheW-like"/>
    <property type="match status" value="1"/>
</dbReference>
<evidence type="ECO:0000256" key="7">
    <source>
        <dbReference type="ARBA" id="ARBA00022741"/>
    </source>
</evidence>
<dbReference type="Proteomes" id="UP000199239">
    <property type="component" value="Unassembled WGS sequence"/>
</dbReference>
<dbReference type="Gene3D" id="1.20.120.160">
    <property type="entry name" value="HPT domain"/>
    <property type="match status" value="1"/>
</dbReference>
<keyword evidence="5 12" id="KW-0597">Phosphoprotein</keyword>
<dbReference type="EC" id="2.7.13.3" evidence="2"/>
<evidence type="ECO:0000256" key="6">
    <source>
        <dbReference type="ARBA" id="ARBA00022679"/>
    </source>
</evidence>
<dbReference type="Pfam" id="PF02895">
    <property type="entry name" value="H-kinase_dim"/>
    <property type="match status" value="1"/>
</dbReference>
<dbReference type="PRINTS" id="PR00344">
    <property type="entry name" value="BCTRLSENSOR"/>
</dbReference>
<dbReference type="SUPFAM" id="SSF55874">
    <property type="entry name" value="ATPase domain of HSP90 chaperone/DNA topoisomerase II/histidine kinase"/>
    <property type="match status" value="1"/>
</dbReference>
<evidence type="ECO:0000259" key="16">
    <source>
        <dbReference type="PROSITE" id="PS50894"/>
    </source>
</evidence>